<evidence type="ECO:0000313" key="1">
    <source>
        <dbReference type="EMBL" id="MDB6373880.1"/>
    </source>
</evidence>
<accession>A0AAW6BQD1</accession>
<dbReference type="AlphaFoldDB" id="A0AAW6BQD1"/>
<gene>
    <name evidence="1" type="ORF">PH362_18585</name>
</gene>
<dbReference type="EMBL" id="JAQMFO010000031">
    <property type="protein sequence ID" value="MDB6373880.1"/>
    <property type="molecule type" value="Genomic_DNA"/>
</dbReference>
<name>A0AAW6BQD1_9GAMM</name>
<sequence>MNMNKEQIYDEQIAHLMRRIIVLCKAHEIPMVASFHIPSNVDPNLSCTTALALQEWGTPDRFSRAVQVLRGEPLMVTMQKDDGTATCIAVCD</sequence>
<evidence type="ECO:0000313" key="2">
    <source>
        <dbReference type="Proteomes" id="UP001212996"/>
    </source>
</evidence>
<dbReference type="RefSeq" id="WP_271867255.1">
    <property type="nucleotide sequence ID" value="NZ_JAQMFO010000031.1"/>
</dbReference>
<protein>
    <submittedName>
        <fullName evidence="1">Uncharacterized protein</fullName>
    </submittedName>
</protein>
<reference evidence="1" key="1">
    <citation type="submission" date="2023-01" db="EMBL/GenBank/DDBJ databases">
        <title>Genome sequencing of Photorhabdus bodei 09-20.</title>
        <authorList>
            <person name="Kalindamar S."/>
            <person name="Kumru S."/>
        </authorList>
    </citation>
    <scope>NUCLEOTIDE SEQUENCE</scope>
    <source>
        <strain evidence="1">09-20</strain>
    </source>
</reference>
<organism evidence="1 2">
    <name type="scientific">Photorhabdus bodei</name>
    <dbReference type="NCBI Taxonomy" id="2029681"/>
    <lineage>
        <taxon>Bacteria</taxon>
        <taxon>Pseudomonadati</taxon>
        <taxon>Pseudomonadota</taxon>
        <taxon>Gammaproteobacteria</taxon>
        <taxon>Enterobacterales</taxon>
        <taxon>Morganellaceae</taxon>
        <taxon>Photorhabdus</taxon>
    </lineage>
</organism>
<comment type="caution">
    <text evidence="1">The sequence shown here is derived from an EMBL/GenBank/DDBJ whole genome shotgun (WGS) entry which is preliminary data.</text>
</comment>
<dbReference type="Proteomes" id="UP001212996">
    <property type="component" value="Unassembled WGS sequence"/>
</dbReference>
<proteinExistence type="predicted"/>